<dbReference type="GO" id="GO:0005975">
    <property type="term" value="P:carbohydrate metabolic process"/>
    <property type="evidence" value="ECO:0007669"/>
    <property type="project" value="InterPro"/>
</dbReference>
<evidence type="ECO:0000313" key="6">
    <source>
        <dbReference type="EMBL" id="EOH97670.1"/>
    </source>
</evidence>
<reference evidence="6 7" key="1">
    <citation type="submission" date="2013-02" db="EMBL/GenBank/DDBJ databases">
        <title>The Genome Sequence of Enterococcus pallens BAA-351.</title>
        <authorList>
            <consortium name="The Broad Institute Genome Sequencing Platform"/>
            <consortium name="The Broad Institute Genome Sequencing Center for Infectious Disease"/>
            <person name="Earl A.M."/>
            <person name="Gilmore M.S."/>
            <person name="Lebreton F."/>
            <person name="Walker B."/>
            <person name="Young S.K."/>
            <person name="Zeng Q."/>
            <person name="Gargeya S."/>
            <person name="Fitzgerald M."/>
            <person name="Haas B."/>
            <person name="Abouelleil A."/>
            <person name="Alvarado L."/>
            <person name="Arachchi H.M."/>
            <person name="Berlin A.M."/>
            <person name="Chapman S.B."/>
            <person name="Dewar J."/>
            <person name="Goldberg J."/>
            <person name="Griggs A."/>
            <person name="Gujja S."/>
            <person name="Hansen M."/>
            <person name="Howarth C."/>
            <person name="Imamovic A."/>
            <person name="Larimer J."/>
            <person name="McCowan C."/>
            <person name="Murphy C."/>
            <person name="Neiman D."/>
            <person name="Pearson M."/>
            <person name="Priest M."/>
            <person name="Roberts A."/>
            <person name="Saif S."/>
            <person name="Shea T."/>
            <person name="Sisk P."/>
            <person name="Sykes S."/>
            <person name="Wortman J."/>
            <person name="Nusbaum C."/>
            <person name="Birren B."/>
        </authorList>
    </citation>
    <scope>NUCLEOTIDE SEQUENCE [LARGE SCALE GENOMIC DNA]</scope>
    <source>
        <strain evidence="6 7">ATCC BAA-351</strain>
    </source>
</reference>
<dbReference type="GO" id="GO:0016301">
    <property type="term" value="F:kinase activity"/>
    <property type="evidence" value="ECO:0007669"/>
    <property type="project" value="UniProtKB-KW"/>
</dbReference>
<dbReference type="InterPro" id="IPR050406">
    <property type="entry name" value="FGGY_Carb_Kinase"/>
</dbReference>
<keyword evidence="2" id="KW-0808">Transferase</keyword>
<dbReference type="eggNOG" id="COG1070">
    <property type="taxonomic scope" value="Bacteria"/>
</dbReference>
<dbReference type="InterPro" id="IPR018485">
    <property type="entry name" value="FGGY_C"/>
</dbReference>
<organism evidence="6 7">
    <name type="scientific">Enterococcus pallens ATCC BAA-351</name>
    <dbReference type="NCBI Taxonomy" id="1158607"/>
    <lineage>
        <taxon>Bacteria</taxon>
        <taxon>Bacillati</taxon>
        <taxon>Bacillota</taxon>
        <taxon>Bacilli</taxon>
        <taxon>Lactobacillales</taxon>
        <taxon>Enterococcaceae</taxon>
        <taxon>Enterococcus</taxon>
    </lineage>
</organism>
<evidence type="ECO:0000313" key="7">
    <source>
        <dbReference type="Proteomes" id="UP000013782"/>
    </source>
</evidence>
<dbReference type="PANTHER" id="PTHR43095:SF5">
    <property type="entry name" value="XYLULOSE KINASE"/>
    <property type="match status" value="1"/>
</dbReference>
<proteinExistence type="inferred from homology"/>
<dbReference type="CDD" id="cd07809">
    <property type="entry name" value="ASKHA_NBD_FGGY_BaXK-like"/>
    <property type="match status" value="1"/>
</dbReference>
<comment type="similarity">
    <text evidence="1">Belongs to the FGGY kinase family.</text>
</comment>
<dbReference type="SUPFAM" id="SSF53067">
    <property type="entry name" value="Actin-like ATPase domain"/>
    <property type="match status" value="2"/>
</dbReference>
<comment type="caution">
    <text evidence="6">The sequence shown here is derived from an EMBL/GenBank/DDBJ whole genome shotgun (WGS) entry which is preliminary data.</text>
</comment>
<dbReference type="STRING" id="160454.RV10_GL004862"/>
<protein>
    <submittedName>
        <fullName evidence="6">Carbohydrate kinase, FGGY family protein</fullName>
    </submittedName>
</protein>
<dbReference type="Pfam" id="PF00370">
    <property type="entry name" value="FGGY_N"/>
    <property type="match status" value="1"/>
</dbReference>
<evidence type="ECO:0000259" key="5">
    <source>
        <dbReference type="Pfam" id="PF02782"/>
    </source>
</evidence>
<name>R2SQX8_9ENTE</name>
<dbReference type="PATRIC" id="fig|1158607.3.peg.340"/>
<sequence>MNYILGLSNSGNKEAIPIKSEEKMVQTKLDIMDGRTALGIEFGSTRIKAVLIGSDLTPVAGGSYEWENKLEEGIWTYSLEEIWKGLRVSYRKMAAEVFEKYGETLTKIGSIGFSAMMHGYMAFDEQDELLVPFRTWRNAITSEAEEKLTAAFHYNIPQRWSIAHLYQAILNREEHLAEITYFTTLAGYIHWQLTGQKVLGVGDASGMFPINSTTKNYDQTMLNIFKELAEKEGFTKELQALLPKVLLAGENAGTLTQEGAYLLDPTGTLQPGIPLCPPEGDAGTGMVATNSVGQRTGNVSAGTSAFAMIVLEEELKEVHPEIDLVTTPAGDLVAMVHTNNCSSEINAWVKVFKEFAESLGLEISGEKLYDTLFTKALEGAPDCGGLLSYGYYSGENITGVNEGRPLFVRTPESDFSLANFMRLHLSSAFGAMRIGMEILKKEQIQIDKLVGHGGIFKTPEVGQRILAAAMEAPVTVLETAGEGGAWGIALLAAYQMEEESLSLAEFLEQKVFAGDEGVTIIPTEEDLQGYEQFTERYLKGLTIEKAAIDALK</sequence>
<dbReference type="PANTHER" id="PTHR43095">
    <property type="entry name" value="SUGAR KINASE"/>
    <property type="match status" value="1"/>
</dbReference>
<evidence type="ECO:0000256" key="1">
    <source>
        <dbReference type="ARBA" id="ARBA00009156"/>
    </source>
</evidence>
<gene>
    <name evidence="6" type="ORF">UAU_00338</name>
</gene>
<accession>R2SQX8</accession>
<evidence type="ECO:0000256" key="2">
    <source>
        <dbReference type="ARBA" id="ARBA00022679"/>
    </source>
</evidence>
<dbReference type="Pfam" id="PF02782">
    <property type="entry name" value="FGGY_C"/>
    <property type="match status" value="1"/>
</dbReference>
<dbReference type="EMBL" id="AJAQ01000001">
    <property type="protein sequence ID" value="EOH97670.1"/>
    <property type="molecule type" value="Genomic_DNA"/>
</dbReference>
<dbReference type="HOGENOM" id="CLU_509692_0_0_9"/>
<dbReference type="Gene3D" id="3.30.420.40">
    <property type="match status" value="2"/>
</dbReference>
<dbReference type="InterPro" id="IPR043129">
    <property type="entry name" value="ATPase_NBD"/>
</dbReference>
<dbReference type="Proteomes" id="UP000013782">
    <property type="component" value="Unassembled WGS sequence"/>
</dbReference>
<evidence type="ECO:0000259" key="4">
    <source>
        <dbReference type="Pfam" id="PF00370"/>
    </source>
</evidence>
<dbReference type="AlphaFoldDB" id="R2SQX8"/>
<feature type="domain" description="Carbohydrate kinase FGGY N-terminal" evidence="4">
    <location>
        <begin position="37"/>
        <end position="262"/>
    </location>
</feature>
<evidence type="ECO:0000256" key="3">
    <source>
        <dbReference type="ARBA" id="ARBA00022777"/>
    </source>
</evidence>
<dbReference type="InterPro" id="IPR018484">
    <property type="entry name" value="FGGY_N"/>
</dbReference>
<keyword evidence="7" id="KW-1185">Reference proteome</keyword>
<feature type="domain" description="Carbohydrate kinase FGGY C-terminal" evidence="5">
    <location>
        <begin position="298"/>
        <end position="496"/>
    </location>
</feature>
<keyword evidence="3 6" id="KW-0418">Kinase</keyword>